<name>A0AAU7BWD3_9FLAO</name>
<evidence type="ECO:0000256" key="1">
    <source>
        <dbReference type="SAM" id="SignalP"/>
    </source>
</evidence>
<dbReference type="EMBL" id="CP157199">
    <property type="protein sequence ID" value="XBG62441.1"/>
    <property type="molecule type" value="Genomic_DNA"/>
</dbReference>
<feature type="signal peptide" evidence="1">
    <location>
        <begin position="1"/>
        <end position="21"/>
    </location>
</feature>
<reference evidence="2" key="1">
    <citation type="submission" date="2024-05" db="EMBL/GenBank/DDBJ databases">
        <title>Pontimicrobium maritimus sp. nov., isolated form sea water.</title>
        <authorList>
            <person name="Muhammad N."/>
            <person name="Vuong T.Q."/>
            <person name="Han H.L."/>
            <person name="Kim S.-G."/>
        </authorList>
    </citation>
    <scope>NUCLEOTIDE SEQUENCE</scope>
    <source>
        <strain evidence="2">SW4</strain>
    </source>
</reference>
<sequence>MRFKNIILVTSFAFLSIYLRAQTNTELSQSKTDFPTESVYIHYNSTILFSGETLYYKFYSLNNFSNKLSNISKVGYIELVDKDKQVVFKHKIRLNRGQGYGDFLLPSDVPTGNYKLIGYTLWMSNNQENKFFEADLKIINPYKAINETTIKNDSLSTKLKNELIANSTKNLELKLQKKIYNVRDEVLFSIINDKKIFSNISVSVYKVNELEASPLISAQTYRKKQLSSIDHNTIYQEKIIEFPEIRGEIIKGTLKSDTQDVSNKKIAISIPSGGLINIVKTDSKGKFSLNVNQHYNRNELYAKVFENDDDDYKLEIEPLFKIDYKKLNFKEFVIYESEVKKVLERSIFNQIDNAYLFTKTDSILVQGSNLPFYDSYDLEYDLDNYNRFSDMKEVFVEIINQAQIYKTQNDNFQFSILNQKGSFDKSIPPLLVIDGIIIRDPNLLVYYNAKSIKTIKIIRSKYYLGSDIFNGVIVFQTINNDFNRKVVNSIANKFELYDLEKIKQYKNTSYEGSLLIENNRIPDYRKQLYWNPNIKLTNSLKDISFFTSDNTGEFEIRIEGFTEQGDPVSLSSTFTVIEE</sequence>
<dbReference type="AlphaFoldDB" id="A0AAU7BWD3"/>
<feature type="chain" id="PRO_5043997428" description="Carboxypeptidase regulatory-like domain-containing protein" evidence="1">
    <location>
        <begin position="22"/>
        <end position="579"/>
    </location>
</feature>
<dbReference type="RefSeq" id="WP_347925663.1">
    <property type="nucleotide sequence ID" value="NZ_CP157199.1"/>
</dbReference>
<dbReference type="Gene3D" id="2.60.40.1930">
    <property type="match status" value="1"/>
</dbReference>
<evidence type="ECO:0008006" key="3">
    <source>
        <dbReference type="Google" id="ProtNLM"/>
    </source>
</evidence>
<protein>
    <recommendedName>
        <fullName evidence="3">Carboxypeptidase regulatory-like domain-containing protein</fullName>
    </recommendedName>
</protein>
<gene>
    <name evidence="2" type="ORF">ABGB03_05930</name>
</gene>
<accession>A0AAU7BWD3</accession>
<proteinExistence type="predicted"/>
<organism evidence="2">
    <name type="scientific">Pontimicrobium sp. SW4</name>
    <dbReference type="NCBI Taxonomy" id="3153519"/>
    <lineage>
        <taxon>Bacteria</taxon>
        <taxon>Pseudomonadati</taxon>
        <taxon>Bacteroidota</taxon>
        <taxon>Flavobacteriia</taxon>
        <taxon>Flavobacteriales</taxon>
        <taxon>Flavobacteriaceae</taxon>
        <taxon>Pontimicrobium</taxon>
    </lineage>
</organism>
<evidence type="ECO:0000313" key="2">
    <source>
        <dbReference type="EMBL" id="XBG62441.1"/>
    </source>
</evidence>
<keyword evidence="1" id="KW-0732">Signal</keyword>